<dbReference type="Proteomes" id="UP000466794">
    <property type="component" value="Unassembled WGS sequence"/>
</dbReference>
<dbReference type="PANTHER" id="PTHR43244">
    <property type="match status" value="1"/>
</dbReference>
<dbReference type="EMBL" id="WRPP01000008">
    <property type="protein sequence ID" value="MVU82114.1"/>
    <property type="molecule type" value="Genomic_DNA"/>
</dbReference>
<keyword evidence="4" id="KW-1185">Reference proteome</keyword>
<name>A0A7K1V652_9NOCA</name>
<feature type="domain" description="Luciferase-like" evidence="2">
    <location>
        <begin position="15"/>
        <end position="191"/>
    </location>
</feature>
<dbReference type="InterPro" id="IPR036661">
    <property type="entry name" value="Luciferase-like_sf"/>
</dbReference>
<dbReference type="InterPro" id="IPR011251">
    <property type="entry name" value="Luciferase-like_dom"/>
</dbReference>
<dbReference type="AlphaFoldDB" id="A0A7K1V652"/>
<reference evidence="3 4" key="1">
    <citation type="submission" date="2019-12" db="EMBL/GenBank/DDBJ databases">
        <title>Nocardia sp. nov. ET3-3 isolated from soil.</title>
        <authorList>
            <person name="Kanchanasin P."/>
            <person name="Tanasupawat S."/>
            <person name="Yuki M."/>
            <person name="Kudo T."/>
        </authorList>
    </citation>
    <scope>NUCLEOTIDE SEQUENCE [LARGE SCALE GENOMIC DNA]</scope>
    <source>
        <strain evidence="3 4">ET3-3</strain>
    </source>
</reference>
<dbReference type="PANTHER" id="PTHR43244:SF1">
    <property type="entry name" value="5,10-METHYLENETETRAHYDROMETHANOPTERIN REDUCTASE"/>
    <property type="match status" value="1"/>
</dbReference>
<organism evidence="3 4">
    <name type="scientific">Nocardia terrae</name>
    <dbReference type="NCBI Taxonomy" id="2675851"/>
    <lineage>
        <taxon>Bacteria</taxon>
        <taxon>Bacillati</taxon>
        <taxon>Actinomycetota</taxon>
        <taxon>Actinomycetes</taxon>
        <taxon>Mycobacteriales</taxon>
        <taxon>Nocardiaceae</taxon>
        <taxon>Nocardia</taxon>
    </lineage>
</organism>
<dbReference type="InterPro" id="IPR050564">
    <property type="entry name" value="F420-G6PD/mer"/>
</dbReference>
<evidence type="ECO:0000256" key="1">
    <source>
        <dbReference type="ARBA" id="ARBA00023002"/>
    </source>
</evidence>
<accession>A0A7K1V652</accession>
<dbReference type="Pfam" id="PF00296">
    <property type="entry name" value="Bac_luciferase"/>
    <property type="match status" value="1"/>
</dbReference>
<keyword evidence="1" id="KW-0560">Oxidoreductase</keyword>
<protein>
    <submittedName>
        <fullName evidence="3">LLM class flavin-dependent oxidoreductase</fullName>
    </submittedName>
</protein>
<dbReference type="GO" id="GO:0016705">
    <property type="term" value="F:oxidoreductase activity, acting on paired donors, with incorporation or reduction of molecular oxygen"/>
    <property type="evidence" value="ECO:0007669"/>
    <property type="project" value="InterPro"/>
</dbReference>
<sequence length="350" mass="36615">MTKIHPRLACALPPTTAITDHAIHAERLGYHRLWLFDAPALYGDLWVALTRAATSTARIALAAGVAVPGLRHPMVTASAAASIAEIAPGRLTVAFGAGQIGRRTLGRPPVRVAALAREVRQVRSLLAGEVVEIDGKPCQLLQLPDAGPARPIDVPVWMAADGPRMSAAAREIGVPGVLVTSEPTDPYREVALLRFGTVLRPGEDHRSARVIEAAGPGWAFIAHSAWQQAGIAVDGFPGGKHWRNTIEGLRPENERHLAVYEGHLSLLTDRDRDLVVTAGPALMGAGWVGSPAGIHAHITTAAAAGVTEIVYLPCGPDIVGELEAFAEVFHGCVSPGGGTELGDGAGVAIH</sequence>
<evidence type="ECO:0000313" key="4">
    <source>
        <dbReference type="Proteomes" id="UP000466794"/>
    </source>
</evidence>
<dbReference type="SUPFAM" id="SSF51679">
    <property type="entry name" value="Bacterial luciferase-like"/>
    <property type="match status" value="1"/>
</dbReference>
<dbReference type="Gene3D" id="3.20.20.30">
    <property type="entry name" value="Luciferase-like domain"/>
    <property type="match status" value="1"/>
</dbReference>
<gene>
    <name evidence="3" type="ORF">GPX89_33360</name>
</gene>
<dbReference type="RefSeq" id="WP_157391723.1">
    <property type="nucleotide sequence ID" value="NZ_WRPP01000008.1"/>
</dbReference>
<evidence type="ECO:0000313" key="3">
    <source>
        <dbReference type="EMBL" id="MVU82114.1"/>
    </source>
</evidence>
<comment type="caution">
    <text evidence="3">The sequence shown here is derived from an EMBL/GenBank/DDBJ whole genome shotgun (WGS) entry which is preliminary data.</text>
</comment>
<proteinExistence type="predicted"/>
<evidence type="ECO:0000259" key="2">
    <source>
        <dbReference type="Pfam" id="PF00296"/>
    </source>
</evidence>